<gene>
    <name evidence="2" type="ORF">RFI_14312</name>
</gene>
<sequence>MPSESKEAQTRKGGEEILKKKKKKLIVLSPLFCDCPFFFICCMLLLFVRLVDVLCFIFISLSSKQLYICFCLIFGLLICFSKCTRTFLSLFICVSCFFFEFLILVYSKIKLVIFLNEPPFSLPFFFFFTNLDKSAIIPKQQQININIKIKQNKHTQKNPQQRRVLLSIGTNKINYTQLTKKKNSKTIFSNNTTTNKTKVVIHKKIFYLNNKKKNPSD</sequence>
<evidence type="ECO:0000256" key="1">
    <source>
        <dbReference type="SAM" id="Phobius"/>
    </source>
</evidence>
<organism evidence="2 3">
    <name type="scientific">Reticulomyxa filosa</name>
    <dbReference type="NCBI Taxonomy" id="46433"/>
    <lineage>
        <taxon>Eukaryota</taxon>
        <taxon>Sar</taxon>
        <taxon>Rhizaria</taxon>
        <taxon>Retaria</taxon>
        <taxon>Foraminifera</taxon>
        <taxon>Monothalamids</taxon>
        <taxon>Reticulomyxidae</taxon>
        <taxon>Reticulomyxa</taxon>
    </lineage>
</organism>
<feature type="transmembrane region" description="Helical" evidence="1">
    <location>
        <begin position="87"/>
        <end position="106"/>
    </location>
</feature>
<keyword evidence="1" id="KW-0472">Membrane</keyword>
<evidence type="ECO:0000313" key="3">
    <source>
        <dbReference type="Proteomes" id="UP000023152"/>
    </source>
</evidence>
<protein>
    <recommendedName>
        <fullName evidence="4">Transmembrane protein</fullName>
    </recommendedName>
</protein>
<proteinExistence type="predicted"/>
<feature type="transmembrane region" description="Helical" evidence="1">
    <location>
        <begin position="56"/>
        <end position="80"/>
    </location>
</feature>
<keyword evidence="3" id="KW-1185">Reference proteome</keyword>
<name>X6NC58_RETFI</name>
<reference evidence="2 3" key="1">
    <citation type="journal article" date="2013" name="Curr. Biol.">
        <title>The Genome of the Foraminiferan Reticulomyxa filosa.</title>
        <authorList>
            <person name="Glockner G."/>
            <person name="Hulsmann N."/>
            <person name="Schleicher M."/>
            <person name="Noegel A.A."/>
            <person name="Eichinger L."/>
            <person name="Gallinger C."/>
            <person name="Pawlowski J."/>
            <person name="Sierra R."/>
            <person name="Euteneuer U."/>
            <person name="Pillet L."/>
            <person name="Moustafa A."/>
            <person name="Platzer M."/>
            <person name="Groth M."/>
            <person name="Szafranski K."/>
            <person name="Schliwa M."/>
        </authorList>
    </citation>
    <scope>NUCLEOTIDE SEQUENCE [LARGE SCALE GENOMIC DNA]</scope>
</reference>
<accession>X6NC58</accession>
<dbReference type="AlphaFoldDB" id="X6NC58"/>
<keyword evidence="1" id="KW-1133">Transmembrane helix</keyword>
<evidence type="ECO:0000313" key="2">
    <source>
        <dbReference type="EMBL" id="ETO22882.1"/>
    </source>
</evidence>
<dbReference type="Proteomes" id="UP000023152">
    <property type="component" value="Unassembled WGS sequence"/>
</dbReference>
<dbReference type="EMBL" id="ASPP01010395">
    <property type="protein sequence ID" value="ETO22882.1"/>
    <property type="molecule type" value="Genomic_DNA"/>
</dbReference>
<keyword evidence="1" id="KW-0812">Transmembrane</keyword>
<comment type="caution">
    <text evidence="2">The sequence shown here is derived from an EMBL/GenBank/DDBJ whole genome shotgun (WGS) entry which is preliminary data.</text>
</comment>
<evidence type="ECO:0008006" key="4">
    <source>
        <dbReference type="Google" id="ProtNLM"/>
    </source>
</evidence>
<feature type="transmembrane region" description="Helical" evidence="1">
    <location>
        <begin position="25"/>
        <end position="50"/>
    </location>
</feature>